<evidence type="ECO:0000313" key="3">
    <source>
        <dbReference type="EMBL" id="CEP03382.1"/>
    </source>
</evidence>
<feature type="repeat" description="PPR" evidence="2">
    <location>
        <begin position="507"/>
        <end position="541"/>
    </location>
</feature>
<dbReference type="Pfam" id="PF13041">
    <property type="entry name" value="PPR_2"/>
    <property type="match status" value="2"/>
</dbReference>
<feature type="repeat" description="PPR" evidence="2">
    <location>
        <begin position="400"/>
        <end position="434"/>
    </location>
</feature>
<dbReference type="NCBIfam" id="TIGR00756">
    <property type="entry name" value="PPR"/>
    <property type="match status" value="3"/>
</dbReference>
<dbReference type="AlphaFoldDB" id="A0A0G4J779"/>
<feature type="repeat" description="PPR" evidence="2">
    <location>
        <begin position="365"/>
        <end position="399"/>
    </location>
</feature>
<sequence>MAGQRLRTAVLQAGVPVPAATMSRSRHRPRSVANLQSPAQLFRAFLERPSAALATRALQDEDDPIRGWAIFRHVLDAGFSVKAPFFQRMMVLCLRCLPGRAPNVLRTAVSNGVPVRHDEPLFCTFLGACKAANPPLVEDCLELYTKYGPRSHNVIFGVAHICRAFNRPASALFLLSDIIDNGIDLSESMMFLFASCCAESGSSMAADTAVKLLELIRFRGTLSSQHQTLLTLLVKTLLLQRRLDSVVDAVNVMESVGVSACNETYGIVLAALLKADRIHDATAVFCVMAERRITLDAPLLTLLIAGCGRHCFASPLPALHAYASQNAMLENDFVVSALIYAFDRCDQLDNAEQVFSALLDAAQPDVATFNAMISAYVRHGRITQAVETFKKLEAIRLTPSIQTLTTMAFALAKNDRVPEALVVFKQMVELGVLVDTPLFGFLLSASARCRNEPGVRILEQYAVDSGISLEDTVCSALIAALSRCGRLRDAERLFQTRTGSSSSCAPSVETFNAMIAAYARQGMLLEAVSVFGQLKGAGVRPSMQTYTTIVNAFSVDDNGGAREPLAPFYEILRQGIHVDASMLGCFIASCARYSDLPAIRVLHSYAREHSFLDSDDVVKTFASAYTHCGRLVAAEQPYCPGSGSSSSPTDAALLGFMNCFNRPHDTTFGGSRHPLVMMPSTIRIRSRPRASSLL</sequence>
<dbReference type="PROSITE" id="PS51375">
    <property type="entry name" value="PPR"/>
    <property type="match status" value="3"/>
</dbReference>
<dbReference type="Gene3D" id="1.25.40.10">
    <property type="entry name" value="Tetratricopeptide repeat domain"/>
    <property type="match status" value="3"/>
</dbReference>
<gene>
    <name evidence="3" type="ORF">PBRA_003142</name>
</gene>
<dbReference type="EMBL" id="CDSF01000144">
    <property type="protein sequence ID" value="CEP03382.1"/>
    <property type="molecule type" value="Genomic_DNA"/>
</dbReference>
<dbReference type="InterPro" id="IPR002885">
    <property type="entry name" value="PPR_rpt"/>
</dbReference>
<dbReference type="InterPro" id="IPR011990">
    <property type="entry name" value="TPR-like_helical_dom_sf"/>
</dbReference>
<keyword evidence="4" id="KW-1185">Reference proteome</keyword>
<evidence type="ECO:0000256" key="2">
    <source>
        <dbReference type="PROSITE-ProRule" id="PRU00708"/>
    </source>
</evidence>
<dbReference type="InterPro" id="IPR050872">
    <property type="entry name" value="PPR_P_subfamily"/>
</dbReference>
<comment type="similarity">
    <text evidence="1">Belongs to the PPR family. P subfamily.</text>
</comment>
<name>A0A0G4J779_PLABS</name>
<reference evidence="3 4" key="1">
    <citation type="submission" date="2015-02" db="EMBL/GenBank/DDBJ databases">
        <authorList>
            <person name="Chooi Y.-H."/>
        </authorList>
    </citation>
    <scope>NUCLEOTIDE SEQUENCE [LARGE SCALE GENOMIC DNA]</scope>
    <source>
        <strain evidence="3">E3</strain>
    </source>
</reference>
<dbReference type="PANTHER" id="PTHR46128:SF329">
    <property type="entry name" value="MITOCHONDRIAL GROUP I INTRON SPLICING FACTOR DMR1"/>
    <property type="match status" value="1"/>
</dbReference>
<dbReference type="STRING" id="37360.A0A0G4J779"/>
<protein>
    <recommendedName>
        <fullName evidence="5">Pentacotripeptide-repeat region of PRORP domain-containing protein</fullName>
    </recommendedName>
</protein>
<dbReference type="OrthoDB" id="185373at2759"/>
<evidence type="ECO:0000256" key="1">
    <source>
        <dbReference type="ARBA" id="ARBA00007626"/>
    </source>
</evidence>
<evidence type="ECO:0000313" key="4">
    <source>
        <dbReference type="Proteomes" id="UP000039324"/>
    </source>
</evidence>
<dbReference type="PANTHER" id="PTHR46128">
    <property type="entry name" value="MITOCHONDRIAL GROUP I INTRON SPLICING FACTOR CCM1"/>
    <property type="match status" value="1"/>
</dbReference>
<accession>A0A0G4J779</accession>
<dbReference type="Proteomes" id="UP000039324">
    <property type="component" value="Unassembled WGS sequence"/>
</dbReference>
<evidence type="ECO:0008006" key="5">
    <source>
        <dbReference type="Google" id="ProtNLM"/>
    </source>
</evidence>
<dbReference type="Pfam" id="PF01535">
    <property type="entry name" value="PPR"/>
    <property type="match status" value="2"/>
</dbReference>
<organism evidence="3 4">
    <name type="scientific">Plasmodiophora brassicae</name>
    <name type="common">Clubroot disease agent</name>
    <dbReference type="NCBI Taxonomy" id="37360"/>
    <lineage>
        <taxon>Eukaryota</taxon>
        <taxon>Sar</taxon>
        <taxon>Rhizaria</taxon>
        <taxon>Endomyxa</taxon>
        <taxon>Phytomyxea</taxon>
        <taxon>Plasmodiophorida</taxon>
        <taxon>Plasmodiophoridae</taxon>
        <taxon>Plasmodiophora</taxon>
    </lineage>
</organism>
<proteinExistence type="inferred from homology"/>
<dbReference type="SUPFAM" id="SSF48452">
    <property type="entry name" value="TPR-like"/>
    <property type="match status" value="1"/>
</dbReference>